<name>A0A540LZH2_MALBA</name>
<proteinExistence type="predicted"/>
<dbReference type="EMBL" id="VIEB01000406">
    <property type="protein sequence ID" value="TQD91900.1"/>
    <property type="molecule type" value="Genomic_DNA"/>
</dbReference>
<keyword evidence="1" id="KW-0472">Membrane</keyword>
<organism evidence="2 3">
    <name type="scientific">Malus baccata</name>
    <name type="common">Siberian crab apple</name>
    <name type="synonym">Pyrus baccata</name>
    <dbReference type="NCBI Taxonomy" id="106549"/>
    <lineage>
        <taxon>Eukaryota</taxon>
        <taxon>Viridiplantae</taxon>
        <taxon>Streptophyta</taxon>
        <taxon>Embryophyta</taxon>
        <taxon>Tracheophyta</taxon>
        <taxon>Spermatophyta</taxon>
        <taxon>Magnoliopsida</taxon>
        <taxon>eudicotyledons</taxon>
        <taxon>Gunneridae</taxon>
        <taxon>Pentapetalae</taxon>
        <taxon>rosids</taxon>
        <taxon>fabids</taxon>
        <taxon>Rosales</taxon>
        <taxon>Rosaceae</taxon>
        <taxon>Amygdaloideae</taxon>
        <taxon>Maleae</taxon>
        <taxon>Malus</taxon>
    </lineage>
</organism>
<dbReference type="Proteomes" id="UP000315295">
    <property type="component" value="Unassembled WGS sequence"/>
</dbReference>
<evidence type="ECO:0000313" key="2">
    <source>
        <dbReference type="EMBL" id="TQD91900.1"/>
    </source>
</evidence>
<comment type="caution">
    <text evidence="2">The sequence shown here is derived from an EMBL/GenBank/DDBJ whole genome shotgun (WGS) entry which is preliminary data.</text>
</comment>
<keyword evidence="1" id="KW-0812">Transmembrane</keyword>
<accession>A0A540LZH2</accession>
<keyword evidence="3" id="KW-1185">Reference proteome</keyword>
<dbReference type="AlphaFoldDB" id="A0A540LZH2"/>
<gene>
    <name evidence="2" type="ORF">C1H46_022505</name>
</gene>
<reference evidence="2 3" key="1">
    <citation type="journal article" date="2019" name="G3 (Bethesda)">
        <title>Sequencing of a Wild Apple (Malus baccata) Genome Unravels the Differences Between Cultivated and Wild Apple Species Regarding Disease Resistance and Cold Tolerance.</title>
        <authorList>
            <person name="Chen X."/>
        </authorList>
    </citation>
    <scope>NUCLEOTIDE SEQUENCE [LARGE SCALE GENOMIC DNA]</scope>
    <source>
        <strain evidence="3">cv. Shandingzi</strain>
        <tissue evidence="2">Leaves</tissue>
    </source>
</reference>
<evidence type="ECO:0000256" key="1">
    <source>
        <dbReference type="SAM" id="Phobius"/>
    </source>
</evidence>
<protein>
    <submittedName>
        <fullName evidence="2">Uncharacterized protein</fullName>
    </submittedName>
</protein>
<keyword evidence="1" id="KW-1133">Transmembrane helix</keyword>
<sequence>MESPPYGSQQTSQGQQWSPRQMGFSLLHYQLLPRCSCCQQVLSLSLSLRSCAEVVLTTIFLLSLSLVVVVTILATCLSLAVAVSQRSFSYPSHSPSTFSRRFKAQVSTHKIPSFASF</sequence>
<feature type="transmembrane region" description="Helical" evidence="1">
    <location>
        <begin position="54"/>
        <end position="83"/>
    </location>
</feature>
<evidence type="ECO:0000313" key="3">
    <source>
        <dbReference type="Proteomes" id="UP000315295"/>
    </source>
</evidence>